<organism evidence="6 7">
    <name type="scientific">Microbulbifer celer</name>
    <dbReference type="NCBI Taxonomy" id="435905"/>
    <lineage>
        <taxon>Bacteria</taxon>
        <taxon>Pseudomonadati</taxon>
        <taxon>Pseudomonadota</taxon>
        <taxon>Gammaproteobacteria</taxon>
        <taxon>Cellvibrionales</taxon>
        <taxon>Microbulbiferaceae</taxon>
        <taxon>Microbulbifer</taxon>
    </lineage>
</organism>
<evidence type="ECO:0000259" key="5">
    <source>
        <dbReference type="PROSITE" id="PS51186"/>
    </source>
</evidence>
<evidence type="ECO:0000313" key="6">
    <source>
        <dbReference type="EMBL" id="MFD1215191.1"/>
    </source>
</evidence>
<evidence type="ECO:0000256" key="1">
    <source>
        <dbReference type="ARBA" id="ARBA00005395"/>
    </source>
</evidence>
<keyword evidence="2" id="KW-0963">Cytoplasm</keyword>
<dbReference type="EC" id="2.3.1.266" evidence="6"/>
<dbReference type="NCBIfam" id="TIGR01575">
    <property type="entry name" value="rimI"/>
    <property type="match status" value="1"/>
</dbReference>
<dbReference type="SUPFAM" id="SSF55729">
    <property type="entry name" value="Acyl-CoA N-acyltransferases (Nat)"/>
    <property type="match status" value="1"/>
</dbReference>
<keyword evidence="4 6" id="KW-0012">Acyltransferase</keyword>
<dbReference type="InterPro" id="IPR006464">
    <property type="entry name" value="AcTrfase_RimI/Ard1"/>
</dbReference>
<keyword evidence="6" id="KW-0689">Ribosomal protein</keyword>
<proteinExistence type="inferred from homology"/>
<evidence type="ECO:0000256" key="3">
    <source>
        <dbReference type="ARBA" id="ARBA00022679"/>
    </source>
</evidence>
<dbReference type="PANTHER" id="PTHR43420">
    <property type="entry name" value="ACETYLTRANSFERASE"/>
    <property type="match status" value="1"/>
</dbReference>
<name>A0ABW3U5E9_9GAMM</name>
<dbReference type="GO" id="GO:0008999">
    <property type="term" value="F:protein-N-terminal-alanine acetyltransferase activity"/>
    <property type="evidence" value="ECO:0007669"/>
    <property type="project" value="UniProtKB-EC"/>
</dbReference>
<protein>
    <submittedName>
        <fullName evidence="6">Ribosomal protein S18-alanine N-acetyltransferase</fullName>
        <ecNumber evidence="6">2.3.1.266</ecNumber>
    </submittedName>
</protein>
<gene>
    <name evidence="6" type="primary">rimI</name>
    <name evidence="6" type="ORF">ACFQ2X_01140</name>
</gene>
<dbReference type="InterPro" id="IPR016181">
    <property type="entry name" value="Acyl_CoA_acyltransferase"/>
</dbReference>
<evidence type="ECO:0000256" key="4">
    <source>
        <dbReference type="ARBA" id="ARBA00023315"/>
    </source>
</evidence>
<keyword evidence="7" id="KW-1185">Reference proteome</keyword>
<dbReference type="Proteomes" id="UP001597264">
    <property type="component" value="Unassembled WGS sequence"/>
</dbReference>
<dbReference type="EMBL" id="JBHTLR010000003">
    <property type="protein sequence ID" value="MFD1215191.1"/>
    <property type="molecule type" value="Genomic_DNA"/>
</dbReference>
<dbReference type="Gene3D" id="3.40.630.30">
    <property type="match status" value="1"/>
</dbReference>
<comment type="similarity">
    <text evidence="1">Belongs to the acetyltransferase family. RimI subfamily.</text>
</comment>
<dbReference type="PROSITE" id="PS51186">
    <property type="entry name" value="GNAT"/>
    <property type="match status" value="1"/>
</dbReference>
<keyword evidence="3 6" id="KW-0808">Transferase</keyword>
<dbReference type="InterPro" id="IPR000182">
    <property type="entry name" value="GNAT_dom"/>
</dbReference>
<evidence type="ECO:0000313" key="7">
    <source>
        <dbReference type="Proteomes" id="UP001597264"/>
    </source>
</evidence>
<comment type="caution">
    <text evidence="6">The sequence shown here is derived from an EMBL/GenBank/DDBJ whole genome shotgun (WGS) entry which is preliminary data.</text>
</comment>
<dbReference type="GO" id="GO:0005840">
    <property type="term" value="C:ribosome"/>
    <property type="evidence" value="ECO:0007669"/>
    <property type="project" value="UniProtKB-KW"/>
</dbReference>
<dbReference type="PANTHER" id="PTHR43420:SF44">
    <property type="entry name" value="ACETYLTRANSFERASE YPEA"/>
    <property type="match status" value="1"/>
</dbReference>
<feature type="domain" description="N-acetyltransferase" evidence="5">
    <location>
        <begin position="12"/>
        <end position="165"/>
    </location>
</feature>
<reference evidence="7" key="1">
    <citation type="journal article" date="2019" name="Int. J. Syst. Evol. Microbiol.">
        <title>The Global Catalogue of Microorganisms (GCM) 10K type strain sequencing project: providing services to taxonomists for standard genome sequencing and annotation.</title>
        <authorList>
            <consortium name="The Broad Institute Genomics Platform"/>
            <consortium name="The Broad Institute Genome Sequencing Center for Infectious Disease"/>
            <person name="Wu L."/>
            <person name="Ma J."/>
        </authorList>
    </citation>
    <scope>NUCLEOTIDE SEQUENCE [LARGE SCALE GENOMIC DNA]</scope>
    <source>
        <strain evidence="7">CCUG 54356</strain>
    </source>
</reference>
<dbReference type="InterPro" id="IPR050680">
    <property type="entry name" value="YpeA/RimI_acetyltransf"/>
</dbReference>
<accession>A0ABW3U5E9</accession>
<dbReference type="Pfam" id="PF00583">
    <property type="entry name" value="Acetyltransf_1"/>
    <property type="match status" value="1"/>
</dbReference>
<keyword evidence="6" id="KW-0687">Ribonucleoprotein</keyword>
<dbReference type="CDD" id="cd04301">
    <property type="entry name" value="NAT_SF"/>
    <property type="match status" value="1"/>
</dbReference>
<dbReference type="RefSeq" id="WP_230435554.1">
    <property type="nucleotide sequence ID" value="NZ_CP087715.1"/>
</dbReference>
<evidence type="ECO:0000256" key="2">
    <source>
        <dbReference type="ARBA" id="ARBA00022490"/>
    </source>
</evidence>
<sequence>MTDLKIPPAGLVFVRACANDSDALAALAEQTQIHPWSADQYRQSLASGHLGWLLRTKPQREPAGTQPGDIVACCVTSQLFDEVEVLDVAVSNHWRRQGLAEYLLQRVFTELADDIHRVLLEVRVSNRAARNLYRKLGFMEEGRRKNYYPNPDGSREDALIMSLLR</sequence>